<dbReference type="GO" id="GO:0003735">
    <property type="term" value="F:structural constituent of ribosome"/>
    <property type="evidence" value="ECO:0007669"/>
    <property type="project" value="InterPro"/>
</dbReference>
<accession>W1Y7N5</accession>
<dbReference type="AlphaFoldDB" id="W1Y7N5"/>
<reference evidence="3" key="1">
    <citation type="submission" date="2013-12" db="EMBL/GenBank/DDBJ databases">
        <title>A Varibaculum cambriense genome reconstructed from a premature infant gut community with otherwise low bacterial novelty that shifts toward anaerobic metabolism during the third week of life.</title>
        <authorList>
            <person name="Brown C.T."/>
            <person name="Sharon I."/>
            <person name="Thomas B.C."/>
            <person name="Castelle C.J."/>
            <person name="Morowitz M.J."/>
            <person name="Banfield J.F."/>
        </authorList>
    </citation>
    <scope>NUCLEOTIDE SEQUENCE</scope>
</reference>
<dbReference type="SUPFAM" id="SSF52161">
    <property type="entry name" value="Ribosomal protein L13"/>
    <property type="match status" value="1"/>
</dbReference>
<dbReference type="GO" id="GO:0022625">
    <property type="term" value="C:cytosolic large ribosomal subunit"/>
    <property type="evidence" value="ECO:0007669"/>
    <property type="project" value="TreeGrafter"/>
</dbReference>
<evidence type="ECO:0000256" key="1">
    <source>
        <dbReference type="ARBA" id="ARBA00022980"/>
    </source>
</evidence>
<dbReference type="GO" id="GO:0017148">
    <property type="term" value="P:negative regulation of translation"/>
    <property type="evidence" value="ECO:0007669"/>
    <property type="project" value="TreeGrafter"/>
</dbReference>
<gene>
    <name evidence="3" type="ORF">Q604_UNBC07335G0001</name>
</gene>
<dbReference type="EMBL" id="AZMM01007335">
    <property type="protein sequence ID" value="ETJ38583.1"/>
    <property type="molecule type" value="Genomic_DNA"/>
</dbReference>
<keyword evidence="2" id="KW-0687">Ribonucleoprotein</keyword>
<dbReference type="InterPro" id="IPR005822">
    <property type="entry name" value="Ribosomal_uL13"/>
</dbReference>
<dbReference type="Pfam" id="PF00572">
    <property type="entry name" value="Ribosomal_L13"/>
    <property type="match status" value="1"/>
</dbReference>
<dbReference type="PANTHER" id="PTHR11545:SF2">
    <property type="entry name" value="LARGE RIBOSOMAL SUBUNIT PROTEIN UL13M"/>
    <property type="match status" value="1"/>
</dbReference>
<comment type="caution">
    <text evidence="3">The sequence shown here is derived from an EMBL/GenBank/DDBJ whole genome shotgun (WGS) entry which is preliminary data.</text>
</comment>
<dbReference type="GO" id="GO:0006412">
    <property type="term" value="P:translation"/>
    <property type="evidence" value="ECO:0007669"/>
    <property type="project" value="InterPro"/>
</dbReference>
<sequence>GLKARTAGNYREFNPEKLLELSIHGMLPKNTLGRKQGLNLHVYAGAEHAHAAQQPEALDINKLV</sequence>
<dbReference type="InterPro" id="IPR036899">
    <property type="entry name" value="Ribosomal_uL13_sf"/>
</dbReference>
<dbReference type="Gene3D" id="3.90.1180.10">
    <property type="entry name" value="Ribosomal protein L13"/>
    <property type="match status" value="1"/>
</dbReference>
<keyword evidence="1 3" id="KW-0689">Ribosomal protein</keyword>
<evidence type="ECO:0000256" key="2">
    <source>
        <dbReference type="ARBA" id="ARBA00023274"/>
    </source>
</evidence>
<name>W1Y7N5_9ZZZZ</name>
<dbReference type="PANTHER" id="PTHR11545">
    <property type="entry name" value="RIBOSOMAL PROTEIN L13"/>
    <property type="match status" value="1"/>
</dbReference>
<dbReference type="GO" id="GO:0003729">
    <property type="term" value="F:mRNA binding"/>
    <property type="evidence" value="ECO:0007669"/>
    <property type="project" value="TreeGrafter"/>
</dbReference>
<proteinExistence type="predicted"/>
<protein>
    <submittedName>
        <fullName evidence="3">50S ribosomal protein L13</fullName>
    </submittedName>
</protein>
<organism evidence="3">
    <name type="scientific">human gut metagenome</name>
    <dbReference type="NCBI Taxonomy" id="408170"/>
    <lineage>
        <taxon>unclassified sequences</taxon>
        <taxon>metagenomes</taxon>
        <taxon>organismal metagenomes</taxon>
    </lineage>
</organism>
<evidence type="ECO:0000313" key="3">
    <source>
        <dbReference type="EMBL" id="ETJ38583.1"/>
    </source>
</evidence>
<feature type="non-terminal residue" evidence="3">
    <location>
        <position position="1"/>
    </location>
</feature>